<dbReference type="Pfam" id="PF19026">
    <property type="entry name" value="UBA_HYPK"/>
    <property type="match status" value="1"/>
</dbReference>
<evidence type="ECO:0000256" key="1">
    <source>
        <dbReference type="SAM" id="MobiDB-lite"/>
    </source>
</evidence>
<dbReference type="EMBL" id="KB444186">
    <property type="protein sequence ID" value="EMD47975.1"/>
    <property type="molecule type" value="Genomic_DNA"/>
</dbReference>
<proteinExistence type="predicted"/>
<evidence type="ECO:0000313" key="4">
    <source>
        <dbReference type="Proteomes" id="UP000011755"/>
    </source>
</evidence>
<accession>M2RTX0</accession>
<feature type="domain" description="Nascent polypeptide-associated complex subunit alpha-like UBA" evidence="2">
    <location>
        <begin position="55"/>
        <end position="87"/>
    </location>
</feature>
<dbReference type="AlphaFoldDB" id="M2RTX0"/>
<reference evidence="3 4" key="1">
    <citation type="submission" date="2013-02" db="EMBL/GenBank/DDBJ databases">
        <authorList>
            <person name="Hannick L."/>
            <person name="Zafar N."/>
            <person name="Lorenzi H."/>
            <person name="Ali I.A."/>
            <person name="Petri W.P."/>
            <person name="Caler E."/>
        </authorList>
    </citation>
    <scope>NUCLEOTIDE SEQUENCE [LARGE SCALE GENOMIC DNA]</scope>
    <source>
        <strain evidence="3 4">KU27</strain>
    </source>
</reference>
<dbReference type="CDD" id="cd14278">
    <property type="entry name" value="UBA_NAC_like"/>
    <property type="match status" value="1"/>
</dbReference>
<dbReference type="Gene3D" id="1.10.8.10">
    <property type="entry name" value="DNA helicase RuvA subunit, C-terminal domain"/>
    <property type="match status" value="1"/>
</dbReference>
<dbReference type="VEuPathDB" id="AmoebaDB:EHI5A_266980"/>
<dbReference type="InterPro" id="IPR044034">
    <property type="entry name" value="NAC-like_UBA"/>
</dbReference>
<evidence type="ECO:0000259" key="2">
    <source>
        <dbReference type="Pfam" id="PF19026"/>
    </source>
</evidence>
<evidence type="ECO:0000313" key="3">
    <source>
        <dbReference type="EMBL" id="EMD47975.1"/>
    </source>
</evidence>
<organism evidence="3 4">
    <name type="scientific">Entamoeba histolytica KU27</name>
    <dbReference type="NCBI Taxonomy" id="885311"/>
    <lineage>
        <taxon>Eukaryota</taxon>
        <taxon>Amoebozoa</taxon>
        <taxon>Evosea</taxon>
        <taxon>Archamoebae</taxon>
        <taxon>Mastigamoebida</taxon>
        <taxon>Entamoebidae</taxon>
        <taxon>Entamoeba</taxon>
    </lineage>
</organism>
<sequence length="91" mass="10204">MNLWMLKLDNSLNKLQANMKEQQANNEEKKEEPTAETEAPAATEAVEDNGYVPAEEDVKVLMAQANTTHEKAYAALKKTKGDLVTAFFEFQ</sequence>
<dbReference type="OrthoDB" id="3169036at2759"/>
<feature type="region of interest" description="Disordered" evidence="1">
    <location>
        <begin position="20"/>
        <end position="50"/>
    </location>
</feature>
<gene>
    <name evidence="3" type="ORF">EHI5A_266980</name>
</gene>
<dbReference type="Proteomes" id="UP000011755">
    <property type="component" value="Unassembled WGS sequence"/>
</dbReference>
<name>M2RTX0_ENTHI</name>
<protein>
    <recommendedName>
        <fullName evidence="2">Nascent polypeptide-associated complex subunit alpha-like UBA domain-containing protein</fullName>
    </recommendedName>
</protein>